<sequence>MPRAILTAGVMQAASYIQKMNGVMRRINLPIFMLGHETGISAH</sequence>
<dbReference type="Proteomes" id="UP000824366">
    <property type="component" value="Chromosome"/>
</dbReference>
<dbReference type="EMBL" id="AP024238">
    <property type="protein sequence ID" value="BCO26430.1"/>
    <property type="molecule type" value="Genomic_DNA"/>
</dbReference>
<evidence type="ECO:0000313" key="2">
    <source>
        <dbReference type="Proteomes" id="UP000824366"/>
    </source>
</evidence>
<reference evidence="1 2" key="1">
    <citation type="journal article" date="2021" name="Microbiol. Spectr.">
        <title>A Single Bacterium Capable of Oxidation and Reduction of Iron at Circumneutral pH.</title>
        <authorList>
            <person name="Kato S."/>
            <person name="Ohkuma M."/>
        </authorList>
    </citation>
    <scope>NUCLEOTIDE SEQUENCE [LARGE SCALE GENOMIC DNA]</scope>
    <source>
        <strain evidence="1 2">MIZ03</strain>
    </source>
</reference>
<organism evidence="1 2">
    <name type="scientific">Rhodoferax lithotrophicus</name>
    <dbReference type="NCBI Taxonomy" id="2798804"/>
    <lineage>
        <taxon>Bacteria</taxon>
        <taxon>Pseudomonadati</taxon>
        <taxon>Pseudomonadota</taxon>
        <taxon>Betaproteobacteria</taxon>
        <taxon>Burkholderiales</taxon>
        <taxon>Comamonadaceae</taxon>
        <taxon>Rhodoferax</taxon>
    </lineage>
</organism>
<proteinExistence type="predicted"/>
<gene>
    <name evidence="1" type="ORF">MIZ03_1312</name>
</gene>
<keyword evidence="2" id="KW-1185">Reference proteome</keyword>
<evidence type="ECO:0000313" key="1">
    <source>
        <dbReference type="EMBL" id="BCO26430.1"/>
    </source>
</evidence>
<name>A0ABM7MJU1_9BURK</name>
<protein>
    <submittedName>
        <fullName evidence="1">Uncharacterized protein</fullName>
    </submittedName>
</protein>
<accession>A0ABM7MJU1</accession>